<dbReference type="EMBL" id="CP039355">
    <property type="protein sequence ID" value="QCE15331.1"/>
    <property type="molecule type" value="Genomic_DNA"/>
</dbReference>
<dbReference type="AlphaFoldDB" id="A0A4D6NQY1"/>
<sequence length="117" mass="13316">MTGKKVALKHKQREGNPKGLEELVRKNKVVLLLSRPMVNPIFRGTWDDLKPNQAKREGGQESFHSILYQVLGVILESIVCHPGVKGNKTLLQDARLRQPYPFEQRSPPSSSKKEMRT</sequence>
<evidence type="ECO:0000313" key="2">
    <source>
        <dbReference type="EMBL" id="QCE15331.1"/>
    </source>
</evidence>
<proteinExistence type="predicted"/>
<organism evidence="2 3">
    <name type="scientific">Vigna unguiculata</name>
    <name type="common">Cowpea</name>
    <dbReference type="NCBI Taxonomy" id="3917"/>
    <lineage>
        <taxon>Eukaryota</taxon>
        <taxon>Viridiplantae</taxon>
        <taxon>Streptophyta</taxon>
        <taxon>Embryophyta</taxon>
        <taxon>Tracheophyta</taxon>
        <taxon>Spermatophyta</taxon>
        <taxon>Magnoliopsida</taxon>
        <taxon>eudicotyledons</taxon>
        <taxon>Gunneridae</taxon>
        <taxon>Pentapetalae</taxon>
        <taxon>rosids</taxon>
        <taxon>fabids</taxon>
        <taxon>Fabales</taxon>
        <taxon>Fabaceae</taxon>
        <taxon>Papilionoideae</taxon>
        <taxon>50 kb inversion clade</taxon>
        <taxon>NPAAA clade</taxon>
        <taxon>indigoferoid/millettioid clade</taxon>
        <taxon>Phaseoleae</taxon>
        <taxon>Vigna</taxon>
    </lineage>
</organism>
<gene>
    <name evidence="2" type="ORF">DEO72_LG11g2340</name>
</gene>
<evidence type="ECO:0000313" key="3">
    <source>
        <dbReference type="Proteomes" id="UP000501690"/>
    </source>
</evidence>
<evidence type="ECO:0000256" key="1">
    <source>
        <dbReference type="SAM" id="MobiDB-lite"/>
    </source>
</evidence>
<feature type="region of interest" description="Disordered" evidence="1">
    <location>
        <begin position="95"/>
        <end position="117"/>
    </location>
</feature>
<keyword evidence="3" id="KW-1185">Reference proteome</keyword>
<reference evidence="2 3" key="1">
    <citation type="submission" date="2019-04" db="EMBL/GenBank/DDBJ databases">
        <title>An improved genome assembly and genetic linkage map for asparagus bean, Vigna unguiculata ssp. sesquipedialis.</title>
        <authorList>
            <person name="Xia Q."/>
            <person name="Zhang R."/>
            <person name="Dong Y."/>
        </authorList>
    </citation>
    <scope>NUCLEOTIDE SEQUENCE [LARGE SCALE GENOMIC DNA]</scope>
    <source>
        <tissue evidence="2">Leaf</tissue>
    </source>
</reference>
<dbReference type="Proteomes" id="UP000501690">
    <property type="component" value="Linkage Group LG11"/>
</dbReference>
<name>A0A4D6NQY1_VIGUN</name>
<protein>
    <submittedName>
        <fullName evidence="2">Uncharacterized protein</fullName>
    </submittedName>
</protein>
<accession>A0A4D6NQY1</accession>